<keyword evidence="3 6" id="KW-0560">Oxidoreductase</keyword>
<gene>
    <name evidence="8" type="ORF">G7Z17_g2575</name>
</gene>
<dbReference type="Gene3D" id="1.10.405.10">
    <property type="entry name" value="Guanine Nucleotide Dissociation Inhibitor, domain 1"/>
    <property type="match status" value="1"/>
</dbReference>
<comment type="cofactor">
    <cofactor evidence="1 6">
        <name>FAD</name>
        <dbReference type="ChEBI" id="CHEBI:57692"/>
    </cofactor>
</comment>
<dbReference type="OrthoDB" id="5046242at2759"/>
<evidence type="ECO:0000256" key="6">
    <source>
        <dbReference type="RuleBase" id="RU362067"/>
    </source>
</evidence>
<evidence type="ECO:0000313" key="8">
    <source>
        <dbReference type="EMBL" id="KAF7554948.1"/>
    </source>
</evidence>
<dbReference type="PRINTS" id="PR00757">
    <property type="entry name" value="AMINEOXDASEF"/>
</dbReference>
<evidence type="ECO:0000256" key="4">
    <source>
        <dbReference type="ARBA" id="ARBA00048448"/>
    </source>
</evidence>
<name>A0A9P5HIM6_9HYPO</name>
<evidence type="ECO:0000256" key="1">
    <source>
        <dbReference type="ARBA" id="ARBA00001974"/>
    </source>
</evidence>
<dbReference type="InterPro" id="IPR001613">
    <property type="entry name" value="Flavin_amine_oxidase"/>
</dbReference>
<evidence type="ECO:0000256" key="3">
    <source>
        <dbReference type="ARBA" id="ARBA00023002"/>
    </source>
</evidence>
<proteinExistence type="inferred from homology"/>
<dbReference type="SUPFAM" id="SSF54373">
    <property type="entry name" value="FAD-linked reductases, C-terminal domain"/>
    <property type="match status" value="1"/>
</dbReference>
<dbReference type="GO" id="GO:0097621">
    <property type="term" value="F:monoamine oxidase activity"/>
    <property type="evidence" value="ECO:0007669"/>
    <property type="project" value="UniProtKB-EC"/>
</dbReference>
<protein>
    <recommendedName>
        <fullName evidence="6">Amine oxidase</fullName>
        <ecNumber evidence="6">1.4.3.-</ecNumber>
    </recommendedName>
</protein>
<dbReference type="InterPro" id="IPR036188">
    <property type="entry name" value="FAD/NAD-bd_sf"/>
</dbReference>
<accession>A0A9P5HIM6</accession>
<dbReference type="PANTHER" id="PTHR43563">
    <property type="entry name" value="AMINE OXIDASE"/>
    <property type="match status" value="1"/>
</dbReference>
<evidence type="ECO:0000256" key="2">
    <source>
        <dbReference type="ARBA" id="ARBA00005995"/>
    </source>
</evidence>
<feature type="binding site" evidence="5">
    <location>
        <position position="249"/>
    </location>
    <ligand>
        <name>FAD</name>
        <dbReference type="ChEBI" id="CHEBI:57692"/>
    </ligand>
</feature>
<dbReference type="PANTHER" id="PTHR43563:SF14">
    <property type="entry name" value="AMINE OXIDASE"/>
    <property type="match status" value="1"/>
</dbReference>
<dbReference type="InterPro" id="IPR050703">
    <property type="entry name" value="Flavin_MAO"/>
</dbReference>
<keyword evidence="6" id="KW-0285">Flavoprotein</keyword>
<keyword evidence="9" id="KW-1185">Reference proteome</keyword>
<comment type="catalytic activity">
    <reaction evidence="4">
        <text>a secondary aliphatic amine + O2 + H2O = a primary amine + an aldehyde + H2O2</text>
        <dbReference type="Rhea" id="RHEA:26414"/>
        <dbReference type="ChEBI" id="CHEBI:15377"/>
        <dbReference type="ChEBI" id="CHEBI:15379"/>
        <dbReference type="ChEBI" id="CHEBI:16240"/>
        <dbReference type="ChEBI" id="CHEBI:17478"/>
        <dbReference type="ChEBI" id="CHEBI:58855"/>
        <dbReference type="ChEBI" id="CHEBI:65296"/>
        <dbReference type="EC" id="1.4.3.4"/>
    </reaction>
</comment>
<dbReference type="Proteomes" id="UP000722485">
    <property type="component" value="Unassembled WGS sequence"/>
</dbReference>
<feature type="binding site" evidence="5">
    <location>
        <position position="356"/>
    </location>
    <ligand>
        <name>substrate</name>
    </ligand>
</feature>
<dbReference type="EMBL" id="JAANBB010000026">
    <property type="protein sequence ID" value="KAF7554948.1"/>
    <property type="molecule type" value="Genomic_DNA"/>
</dbReference>
<dbReference type="Pfam" id="PF01593">
    <property type="entry name" value="Amino_oxidase"/>
    <property type="match status" value="1"/>
</dbReference>
<feature type="binding site" evidence="5">
    <location>
        <begin position="39"/>
        <end position="40"/>
    </location>
    <ligand>
        <name>FAD</name>
        <dbReference type="ChEBI" id="CHEBI:57692"/>
    </ligand>
</feature>
<comment type="similarity">
    <text evidence="2 6">Belongs to the flavin monoamine oxidase family.</text>
</comment>
<dbReference type="AlphaFoldDB" id="A0A9P5HIM6"/>
<reference evidence="8" key="1">
    <citation type="submission" date="2020-03" db="EMBL/GenBank/DDBJ databases">
        <title>Draft Genome Sequence of Cylindrodendrum hubeiense.</title>
        <authorList>
            <person name="Buettner E."/>
            <person name="Kellner H."/>
        </authorList>
    </citation>
    <scope>NUCLEOTIDE SEQUENCE</scope>
    <source>
        <strain evidence="8">IHI 201604</strain>
    </source>
</reference>
<keyword evidence="6" id="KW-0274">FAD</keyword>
<dbReference type="SUPFAM" id="SSF51905">
    <property type="entry name" value="FAD/NAD(P)-binding domain"/>
    <property type="match status" value="1"/>
</dbReference>
<dbReference type="Gene3D" id="3.90.660.10">
    <property type="match status" value="1"/>
</dbReference>
<dbReference type="Gene3D" id="3.50.50.60">
    <property type="entry name" value="FAD/NAD(P)-binding domain"/>
    <property type="match status" value="1"/>
</dbReference>
<dbReference type="EC" id="1.4.3.-" evidence="6"/>
<dbReference type="InterPro" id="IPR002937">
    <property type="entry name" value="Amino_oxidase"/>
</dbReference>
<evidence type="ECO:0000313" key="9">
    <source>
        <dbReference type="Proteomes" id="UP000722485"/>
    </source>
</evidence>
<comment type="caution">
    <text evidence="8">The sequence shown here is derived from an EMBL/GenBank/DDBJ whole genome shotgun (WGS) entry which is preliminary data.</text>
</comment>
<evidence type="ECO:0000256" key="5">
    <source>
        <dbReference type="PIRSR" id="PIRSR601613-1"/>
    </source>
</evidence>
<sequence length="476" mass="52970">MSLNISPIRSDVVVVGAGFAGLQAAVDVQKSGLSCVLLEATGRVGGKSLTHKLSSMDGTVELGPTWMNHKTQPRMLALAHKYGLELYEQVQGDLQVLQDVNGTLHHHKQGEFPESMDPKVVEALERIVAMMETEAAKFHPDKLGTWIDPKQPPNIPDISFEEFLRRNEVTGIAYGLMRWFSTGLFGVEPREIGMHYVLDMLRQGHGWTSISTDDENGAQFIKFKRGTTALCEAMANDLTPGSVVLDAPVVDISQYNDSCIIKVKDGRIFSCEKMILTNPAYTYTGISFNPPLPPIKRELAIKTRRGRYSKTVLTYRTGWWKDAGLLGIFVSFTNGPIGFTWDISRPEKGQYSLACFVCGDWYNDHFDKSPLEREQALLAHLAEMVPESKKSLVYDVAEYSEKDWYTPKYIEGAPMGVIGPGDWARLAPALRQTFRGVHFAGTDTASYWKGYMEGAVESGSRSACEVISLLKPRSRI</sequence>
<evidence type="ECO:0000259" key="7">
    <source>
        <dbReference type="Pfam" id="PF01593"/>
    </source>
</evidence>
<organism evidence="8 9">
    <name type="scientific">Cylindrodendrum hubeiense</name>
    <dbReference type="NCBI Taxonomy" id="595255"/>
    <lineage>
        <taxon>Eukaryota</taxon>
        <taxon>Fungi</taxon>
        <taxon>Dikarya</taxon>
        <taxon>Ascomycota</taxon>
        <taxon>Pezizomycotina</taxon>
        <taxon>Sordariomycetes</taxon>
        <taxon>Hypocreomycetidae</taxon>
        <taxon>Hypocreales</taxon>
        <taxon>Nectriaceae</taxon>
        <taxon>Cylindrodendrum</taxon>
    </lineage>
</organism>
<feature type="domain" description="Amine oxidase" evidence="7">
    <location>
        <begin position="19"/>
        <end position="467"/>
    </location>
</feature>